<comment type="caution">
    <text evidence="1">The sequence shown here is derived from an EMBL/GenBank/DDBJ whole genome shotgun (WGS) entry which is preliminary data.</text>
</comment>
<gene>
    <name evidence="1" type="ORF">EDB92DRAFT_1933054</name>
</gene>
<sequence length="279" mass="31486">MADLVRSAKSGSRWGTNKLIAFNIELIDKNTQPFFDTHLASAHEPAGSLHKADMDFFAYMEDAMAIPPGEESFVGDFAAFVLRMMRYDEGRRVVHLRREMGFEMCGQRVDAKADVYVMERSGTGAKYLLLVQEDKYHLSKDDPEPQLIAGAIAAFYEINRALKAAGLPKLQSKTFAGITMVGTTPTFYKIPVTNEILISLATSQYPSQVTTVERLVPPVPFPERLVSDGMKTLSNRRIILQCFEAFRQFVNVARIETKTLEGYNPLRYHRLPHGRTCLR</sequence>
<organism evidence="1 2">
    <name type="scientific">Lactarius akahatsu</name>
    <dbReference type="NCBI Taxonomy" id="416441"/>
    <lineage>
        <taxon>Eukaryota</taxon>
        <taxon>Fungi</taxon>
        <taxon>Dikarya</taxon>
        <taxon>Basidiomycota</taxon>
        <taxon>Agaricomycotina</taxon>
        <taxon>Agaricomycetes</taxon>
        <taxon>Russulales</taxon>
        <taxon>Russulaceae</taxon>
        <taxon>Lactarius</taxon>
    </lineage>
</organism>
<evidence type="ECO:0000313" key="2">
    <source>
        <dbReference type="Proteomes" id="UP001201163"/>
    </source>
</evidence>
<dbReference type="Proteomes" id="UP001201163">
    <property type="component" value="Unassembled WGS sequence"/>
</dbReference>
<proteinExistence type="predicted"/>
<evidence type="ECO:0000313" key="1">
    <source>
        <dbReference type="EMBL" id="KAH8998675.1"/>
    </source>
</evidence>
<reference evidence="1" key="1">
    <citation type="submission" date="2022-01" db="EMBL/GenBank/DDBJ databases">
        <title>Comparative genomics reveals a dynamic genome evolution in the ectomycorrhizal milk-cap (Lactarius) mushrooms.</title>
        <authorList>
            <consortium name="DOE Joint Genome Institute"/>
            <person name="Lebreton A."/>
            <person name="Tang N."/>
            <person name="Kuo A."/>
            <person name="LaButti K."/>
            <person name="Drula E."/>
            <person name="Barry K."/>
            <person name="Clum A."/>
            <person name="Lipzen A."/>
            <person name="Mousain D."/>
            <person name="Ng V."/>
            <person name="Wang R."/>
            <person name="Wang X."/>
            <person name="Dai Y."/>
            <person name="Henrissat B."/>
            <person name="Grigoriev I.V."/>
            <person name="Guerin-Laguette A."/>
            <person name="Yu F."/>
            <person name="Martin F.M."/>
        </authorList>
    </citation>
    <scope>NUCLEOTIDE SEQUENCE</scope>
    <source>
        <strain evidence="1">QP</strain>
    </source>
</reference>
<accession>A0AAD4QGZ5</accession>
<name>A0AAD4QGZ5_9AGAM</name>
<dbReference type="AlphaFoldDB" id="A0AAD4QGZ5"/>
<dbReference type="EMBL" id="JAKELL010000005">
    <property type="protein sequence ID" value="KAH8998675.1"/>
    <property type="molecule type" value="Genomic_DNA"/>
</dbReference>
<keyword evidence="2" id="KW-1185">Reference proteome</keyword>
<protein>
    <submittedName>
        <fullName evidence="1">Uncharacterized protein</fullName>
    </submittedName>
</protein>